<proteinExistence type="predicted"/>
<reference evidence="3" key="1">
    <citation type="submission" date="2022-11" db="UniProtKB">
        <authorList>
            <consortium name="WormBaseParasite"/>
        </authorList>
    </citation>
    <scope>IDENTIFICATION</scope>
</reference>
<feature type="compositionally biased region" description="Acidic residues" evidence="1">
    <location>
        <begin position="44"/>
        <end position="59"/>
    </location>
</feature>
<protein>
    <submittedName>
        <fullName evidence="3">Uncharacterized protein</fullName>
    </submittedName>
</protein>
<dbReference type="AlphaFoldDB" id="A0A914VR83"/>
<sequence length="83" mass="9288">MQIINICQKMLEMSPFRLEYCLIASMNFVDDDEDDDNGLHMSDFELETEAPTEDNSDDDGAVNVAFDVEGRAAALARQAEIVQ</sequence>
<keyword evidence="2" id="KW-1185">Reference proteome</keyword>
<accession>A0A914VR83</accession>
<feature type="region of interest" description="Disordered" evidence="1">
    <location>
        <begin position="34"/>
        <end position="59"/>
    </location>
</feature>
<dbReference type="WBParaSite" id="PSAMB.scaffold2330size23834.g17315.t1">
    <property type="protein sequence ID" value="PSAMB.scaffold2330size23834.g17315.t1"/>
    <property type="gene ID" value="PSAMB.scaffold2330size23834.g17315"/>
</dbReference>
<evidence type="ECO:0000256" key="1">
    <source>
        <dbReference type="SAM" id="MobiDB-lite"/>
    </source>
</evidence>
<evidence type="ECO:0000313" key="3">
    <source>
        <dbReference type="WBParaSite" id="PSAMB.scaffold2330size23834.g17315.t1"/>
    </source>
</evidence>
<name>A0A914VR83_9BILA</name>
<dbReference type="Proteomes" id="UP000887566">
    <property type="component" value="Unplaced"/>
</dbReference>
<evidence type="ECO:0000313" key="2">
    <source>
        <dbReference type="Proteomes" id="UP000887566"/>
    </source>
</evidence>
<organism evidence="2 3">
    <name type="scientific">Plectus sambesii</name>
    <dbReference type="NCBI Taxonomy" id="2011161"/>
    <lineage>
        <taxon>Eukaryota</taxon>
        <taxon>Metazoa</taxon>
        <taxon>Ecdysozoa</taxon>
        <taxon>Nematoda</taxon>
        <taxon>Chromadorea</taxon>
        <taxon>Plectida</taxon>
        <taxon>Plectina</taxon>
        <taxon>Plectoidea</taxon>
        <taxon>Plectidae</taxon>
        <taxon>Plectus</taxon>
    </lineage>
</organism>